<dbReference type="InterPro" id="IPR055438">
    <property type="entry name" value="AstE_AspA_cat"/>
</dbReference>
<dbReference type="GO" id="GO:0046872">
    <property type="term" value="F:metal ion binding"/>
    <property type="evidence" value="ECO:0007669"/>
    <property type="project" value="UniProtKB-KW"/>
</dbReference>
<proteinExistence type="predicted"/>
<evidence type="ECO:0000313" key="7">
    <source>
        <dbReference type="Proteomes" id="UP000231198"/>
    </source>
</evidence>
<evidence type="ECO:0000256" key="2">
    <source>
        <dbReference type="ARBA" id="ARBA00022723"/>
    </source>
</evidence>
<feature type="domain" description="Succinylglutamate desuccinylase/Aspartoacylase catalytic" evidence="5">
    <location>
        <begin position="24"/>
        <end position="154"/>
    </location>
</feature>
<dbReference type="PANTHER" id="PTHR15162">
    <property type="entry name" value="ASPARTOACYLASE"/>
    <property type="match status" value="1"/>
</dbReference>
<sequence length="254" mass="29422">MKTIFIVSVHGDEQAPLKVIKEHFKDRLKYLVAHPEAFKKNVRYLTTDLNRSFPGRVDGSKEERIVVKLMKKLNNYERVIDLHTATCDTLPFAILTKVTKDHLKLVSLLGLRRVVCMEKNIASGKALIDHIPIAISVECGNERSPATPSNIKKMIDDYLNNKSISLKRIEYYTVFEFLTKKTEKERLVKKIQPFKLVKKGEIVSRNNNELHTAKFNFYPILPREKNYKDILCLMAKKVCLKEFKEISSSRETLL</sequence>
<comment type="cofactor">
    <cofactor evidence="1">
        <name>Zn(2+)</name>
        <dbReference type="ChEBI" id="CHEBI:29105"/>
    </cofactor>
</comment>
<dbReference type="Gene3D" id="3.40.630.10">
    <property type="entry name" value="Zn peptidases"/>
    <property type="match status" value="1"/>
</dbReference>
<organism evidence="6 7">
    <name type="scientific">Candidatus Roizmanbacteria bacterium CG09_land_8_20_14_0_10_41_9</name>
    <dbReference type="NCBI Taxonomy" id="1974850"/>
    <lineage>
        <taxon>Bacteria</taxon>
        <taxon>Candidatus Roizmaniibacteriota</taxon>
    </lineage>
</organism>
<dbReference type="GO" id="GO:0005829">
    <property type="term" value="C:cytosol"/>
    <property type="evidence" value="ECO:0007669"/>
    <property type="project" value="TreeGrafter"/>
</dbReference>
<dbReference type="GO" id="GO:0016788">
    <property type="term" value="F:hydrolase activity, acting on ester bonds"/>
    <property type="evidence" value="ECO:0007669"/>
    <property type="project" value="InterPro"/>
</dbReference>
<evidence type="ECO:0000256" key="3">
    <source>
        <dbReference type="ARBA" id="ARBA00022801"/>
    </source>
</evidence>
<evidence type="ECO:0000256" key="1">
    <source>
        <dbReference type="ARBA" id="ARBA00001947"/>
    </source>
</evidence>
<accession>A0A2H0WTM3</accession>
<dbReference type="Proteomes" id="UP000231198">
    <property type="component" value="Unassembled WGS sequence"/>
</dbReference>
<dbReference type="PANTHER" id="PTHR15162:SF7">
    <property type="entry name" value="SUCCINYLGLUTAMATE DESUCCINYLASE"/>
    <property type="match status" value="1"/>
</dbReference>
<evidence type="ECO:0000256" key="4">
    <source>
        <dbReference type="ARBA" id="ARBA00022833"/>
    </source>
</evidence>
<dbReference type="Pfam" id="PF24827">
    <property type="entry name" value="AstE_AspA_cat"/>
    <property type="match status" value="1"/>
</dbReference>
<dbReference type="InterPro" id="IPR050178">
    <property type="entry name" value="AspA/AstE_fam"/>
</dbReference>
<dbReference type="AlphaFoldDB" id="A0A2H0WTM3"/>
<protein>
    <recommendedName>
        <fullName evidence="5">Succinylglutamate desuccinylase/Aspartoacylase catalytic domain-containing protein</fullName>
    </recommendedName>
</protein>
<comment type="caution">
    <text evidence="6">The sequence shown here is derived from an EMBL/GenBank/DDBJ whole genome shotgun (WGS) entry which is preliminary data.</text>
</comment>
<keyword evidence="2" id="KW-0479">Metal-binding</keyword>
<keyword evidence="4" id="KW-0862">Zinc</keyword>
<gene>
    <name evidence="6" type="ORF">COT62_00885</name>
</gene>
<evidence type="ECO:0000259" key="5">
    <source>
        <dbReference type="Pfam" id="PF24827"/>
    </source>
</evidence>
<name>A0A2H0WTM3_9BACT</name>
<dbReference type="EMBL" id="PEZG01000020">
    <property type="protein sequence ID" value="PIS15961.1"/>
    <property type="molecule type" value="Genomic_DNA"/>
</dbReference>
<reference evidence="7" key="1">
    <citation type="submission" date="2017-09" db="EMBL/GenBank/DDBJ databases">
        <title>Depth-based differentiation of microbial function through sediment-hosted aquifers and enrichment of novel symbionts in the deep terrestrial subsurface.</title>
        <authorList>
            <person name="Probst A.J."/>
            <person name="Ladd B."/>
            <person name="Jarett J.K."/>
            <person name="Geller-Mcgrath D.E."/>
            <person name="Sieber C.M.K."/>
            <person name="Emerson J.B."/>
            <person name="Anantharaman K."/>
            <person name="Thomas B.C."/>
            <person name="Malmstrom R."/>
            <person name="Stieglmeier M."/>
            <person name="Klingl A."/>
            <person name="Woyke T."/>
            <person name="Ryan C.M."/>
            <person name="Banfield J.F."/>
        </authorList>
    </citation>
    <scope>NUCLEOTIDE SEQUENCE [LARGE SCALE GENOMIC DNA]</scope>
</reference>
<keyword evidence="3" id="KW-0378">Hydrolase</keyword>
<dbReference type="SUPFAM" id="SSF53187">
    <property type="entry name" value="Zn-dependent exopeptidases"/>
    <property type="match status" value="1"/>
</dbReference>
<evidence type="ECO:0000313" key="6">
    <source>
        <dbReference type="EMBL" id="PIS15961.1"/>
    </source>
</evidence>